<proteinExistence type="predicted"/>
<protein>
    <submittedName>
        <fullName evidence="1">Putative long-chain-fatty-acid--CoA ligase</fullName>
        <ecNumber evidence="1">6.2.1.3</ecNumber>
    </submittedName>
</protein>
<organism evidence="1 2">
    <name type="scientific">Rosa chinensis</name>
    <name type="common">China rose</name>
    <dbReference type="NCBI Taxonomy" id="74649"/>
    <lineage>
        <taxon>Eukaryota</taxon>
        <taxon>Viridiplantae</taxon>
        <taxon>Streptophyta</taxon>
        <taxon>Embryophyta</taxon>
        <taxon>Tracheophyta</taxon>
        <taxon>Spermatophyta</taxon>
        <taxon>Magnoliopsida</taxon>
        <taxon>eudicotyledons</taxon>
        <taxon>Gunneridae</taxon>
        <taxon>Pentapetalae</taxon>
        <taxon>rosids</taxon>
        <taxon>fabids</taxon>
        <taxon>Rosales</taxon>
        <taxon>Rosaceae</taxon>
        <taxon>Rosoideae</taxon>
        <taxon>Rosoideae incertae sedis</taxon>
        <taxon>Rosa</taxon>
    </lineage>
</organism>
<dbReference type="GO" id="GO:0004467">
    <property type="term" value="F:long-chain fatty acid-CoA ligase activity"/>
    <property type="evidence" value="ECO:0007669"/>
    <property type="project" value="UniProtKB-EC"/>
</dbReference>
<sequence>MKVIDRKKEVFKLSQGEYVAVESIESKYMQCPLVTSLFLAERHWAAEHHLTDDYKSLCQNLRARNYILDELITGQKQPLRGFELLKAASKFGSDGKEGR</sequence>
<dbReference type="GO" id="GO:0016020">
    <property type="term" value="C:membrane"/>
    <property type="evidence" value="ECO:0007669"/>
    <property type="project" value="TreeGrafter"/>
</dbReference>
<dbReference type="EMBL" id="PDCK01000044">
    <property type="protein sequence ID" value="PRQ23491.1"/>
    <property type="molecule type" value="Genomic_DNA"/>
</dbReference>
<keyword evidence="2" id="KW-1185">Reference proteome</keyword>
<accession>A0A2P6PNJ2</accession>
<dbReference type="GO" id="GO:0010025">
    <property type="term" value="P:wax biosynthetic process"/>
    <property type="evidence" value="ECO:0007669"/>
    <property type="project" value="TreeGrafter"/>
</dbReference>
<dbReference type="EC" id="6.2.1.3" evidence="1"/>
<dbReference type="GO" id="GO:0005783">
    <property type="term" value="C:endoplasmic reticulum"/>
    <property type="evidence" value="ECO:0007669"/>
    <property type="project" value="TreeGrafter"/>
</dbReference>
<dbReference type="PANTHER" id="PTHR43272">
    <property type="entry name" value="LONG-CHAIN-FATTY-ACID--COA LIGASE"/>
    <property type="match status" value="1"/>
</dbReference>
<evidence type="ECO:0000313" key="2">
    <source>
        <dbReference type="Proteomes" id="UP000238479"/>
    </source>
</evidence>
<name>A0A2P6PNJ2_ROSCH</name>
<dbReference type="AlphaFoldDB" id="A0A2P6PNJ2"/>
<dbReference type="Gramene" id="PRQ23491">
    <property type="protein sequence ID" value="PRQ23491"/>
    <property type="gene ID" value="RchiOBHm_Chr6g0261951"/>
</dbReference>
<comment type="caution">
    <text evidence="1">The sequence shown here is derived from an EMBL/GenBank/DDBJ whole genome shotgun (WGS) entry which is preliminary data.</text>
</comment>
<gene>
    <name evidence="1" type="ORF">RchiOBHm_Chr6g0261951</name>
</gene>
<dbReference type="SUPFAM" id="SSF56801">
    <property type="entry name" value="Acetyl-CoA synthetase-like"/>
    <property type="match status" value="1"/>
</dbReference>
<evidence type="ECO:0000313" key="1">
    <source>
        <dbReference type="EMBL" id="PRQ23491.1"/>
    </source>
</evidence>
<dbReference type="GO" id="GO:0010143">
    <property type="term" value="P:cutin biosynthetic process"/>
    <property type="evidence" value="ECO:0007669"/>
    <property type="project" value="TreeGrafter"/>
</dbReference>
<reference evidence="1 2" key="1">
    <citation type="journal article" date="2018" name="Nat. Genet.">
        <title>The Rosa genome provides new insights in the design of modern roses.</title>
        <authorList>
            <person name="Bendahmane M."/>
        </authorList>
    </citation>
    <scope>NUCLEOTIDE SEQUENCE [LARGE SCALE GENOMIC DNA]</scope>
    <source>
        <strain evidence="2">cv. Old Blush</strain>
    </source>
</reference>
<dbReference type="PANTHER" id="PTHR43272:SF4">
    <property type="entry name" value="LONG CHAIN ACYL-COA SYNTHETASE 2"/>
    <property type="match status" value="1"/>
</dbReference>
<dbReference type="Proteomes" id="UP000238479">
    <property type="component" value="Chromosome 6"/>
</dbReference>
<dbReference type="STRING" id="74649.A0A2P6PNJ2"/>
<keyword evidence="1" id="KW-0436">Ligase</keyword>